<name>A0AA39WYG2_9PEZI</name>
<evidence type="ECO:0000313" key="2">
    <source>
        <dbReference type="Proteomes" id="UP001175000"/>
    </source>
</evidence>
<dbReference type="AlphaFoldDB" id="A0AA39WYG2"/>
<protein>
    <submittedName>
        <fullName evidence="1">Uncharacterized protein</fullName>
    </submittedName>
</protein>
<evidence type="ECO:0000313" key="1">
    <source>
        <dbReference type="EMBL" id="KAK0623943.1"/>
    </source>
</evidence>
<dbReference type="Proteomes" id="UP001175000">
    <property type="component" value="Unassembled WGS sequence"/>
</dbReference>
<reference evidence="1" key="1">
    <citation type="submission" date="2023-06" db="EMBL/GenBank/DDBJ databases">
        <title>Genome-scale phylogeny and comparative genomics of the fungal order Sordariales.</title>
        <authorList>
            <consortium name="Lawrence Berkeley National Laboratory"/>
            <person name="Hensen N."/>
            <person name="Bonometti L."/>
            <person name="Westerberg I."/>
            <person name="Brannstrom I.O."/>
            <person name="Guillou S."/>
            <person name="Cros-Aarteil S."/>
            <person name="Calhoun S."/>
            <person name="Haridas S."/>
            <person name="Kuo A."/>
            <person name="Mondo S."/>
            <person name="Pangilinan J."/>
            <person name="Riley R."/>
            <person name="Labutti K."/>
            <person name="Andreopoulos B."/>
            <person name="Lipzen A."/>
            <person name="Chen C."/>
            <person name="Yanf M."/>
            <person name="Daum C."/>
            <person name="Ng V."/>
            <person name="Clum A."/>
            <person name="Steindorff A."/>
            <person name="Ohm R."/>
            <person name="Martin F."/>
            <person name="Silar P."/>
            <person name="Natvig D."/>
            <person name="Lalanne C."/>
            <person name="Gautier V."/>
            <person name="Ament-Velasquez S.L."/>
            <person name="Kruys A."/>
            <person name="Hutchinson M.I."/>
            <person name="Powell A.J."/>
            <person name="Barry K."/>
            <person name="Miller A.N."/>
            <person name="Grigoriev I.V."/>
            <person name="Debuchy R."/>
            <person name="Gladieux P."/>
            <person name="Thoren M.H."/>
            <person name="Johannesson H."/>
        </authorList>
    </citation>
    <scope>NUCLEOTIDE SEQUENCE</scope>
    <source>
        <strain evidence="1">CBS 606.72</strain>
    </source>
</reference>
<keyword evidence="2" id="KW-1185">Reference proteome</keyword>
<sequence>MQHPDSLGLCGSLETKKGSVAYLPGCHPTCPDSAVMRSHLTTCQAPRNLELRSLGSSHRLVNARFSG</sequence>
<accession>A0AA39WYG2</accession>
<dbReference type="EMBL" id="JAULSU010000003">
    <property type="protein sequence ID" value="KAK0623943.1"/>
    <property type="molecule type" value="Genomic_DNA"/>
</dbReference>
<comment type="caution">
    <text evidence="1">The sequence shown here is derived from an EMBL/GenBank/DDBJ whole genome shotgun (WGS) entry which is preliminary data.</text>
</comment>
<organism evidence="1 2">
    <name type="scientific">Immersiella caudata</name>
    <dbReference type="NCBI Taxonomy" id="314043"/>
    <lineage>
        <taxon>Eukaryota</taxon>
        <taxon>Fungi</taxon>
        <taxon>Dikarya</taxon>
        <taxon>Ascomycota</taxon>
        <taxon>Pezizomycotina</taxon>
        <taxon>Sordariomycetes</taxon>
        <taxon>Sordariomycetidae</taxon>
        <taxon>Sordariales</taxon>
        <taxon>Lasiosphaeriaceae</taxon>
        <taxon>Immersiella</taxon>
    </lineage>
</organism>
<proteinExistence type="predicted"/>
<gene>
    <name evidence="1" type="ORF">B0T14DRAFT_517285</name>
</gene>